<evidence type="ECO:0000313" key="4">
    <source>
        <dbReference type="Proteomes" id="UP000627838"/>
    </source>
</evidence>
<accession>A0ABR9K4U2</accession>
<reference evidence="3 4" key="1">
    <citation type="submission" date="2020-10" db="EMBL/GenBank/DDBJ databases">
        <title>Sequencing the genomes of 1000 actinobacteria strains.</title>
        <authorList>
            <person name="Klenk H.-P."/>
        </authorList>
    </citation>
    <scope>NUCLEOTIDE SEQUENCE [LARGE SCALE GENOMIC DNA]</scope>
    <source>
        <strain evidence="3 4">DSM 46744</strain>
    </source>
</reference>
<keyword evidence="4" id="KW-1185">Reference proteome</keyword>
<proteinExistence type="predicted"/>
<dbReference type="EMBL" id="JADBDZ010000001">
    <property type="protein sequence ID" value="MBE1537830.1"/>
    <property type="molecule type" value="Genomic_DNA"/>
</dbReference>
<organism evidence="3 4">
    <name type="scientific">Actinomadura algeriensis</name>
    <dbReference type="NCBI Taxonomy" id="1679523"/>
    <lineage>
        <taxon>Bacteria</taxon>
        <taxon>Bacillati</taxon>
        <taxon>Actinomycetota</taxon>
        <taxon>Actinomycetes</taxon>
        <taxon>Streptosporangiales</taxon>
        <taxon>Thermomonosporaceae</taxon>
        <taxon>Actinomadura</taxon>
    </lineage>
</organism>
<feature type="region of interest" description="Disordered" evidence="1">
    <location>
        <begin position="58"/>
        <end position="77"/>
    </location>
</feature>
<gene>
    <name evidence="3" type="ORF">H4W34_007663</name>
</gene>
<feature type="domain" description="Anti-sigma K factor RskA C-terminal" evidence="2">
    <location>
        <begin position="2"/>
        <end position="71"/>
    </location>
</feature>
<comment type="caution">
    <text evidence="3">The sequence shown here is derived from an EMBL/GenBank/DDBJ whole genome shotgun (WGS) entry which is preliminary data.</text>
</comment>
<sequence>MTASGLGPVPGDRTYQVWRLGGAAPLPSGLPAAPPEGPSEPVVTPGPAGVRTIALTVEPAGGSPRPTTAPIVTLPLG</sequence>
<evidence type="ECO:0000259" key="2">
    <source>
        <dbReference type="Pfam" id="PF10099"/>
    </source>
</evidence>
<protein>
    <submittedName>
        <fullName evidence="3">Anti-sigma-K factor RskA</fullName>
    </submittedName>
</protein>
<dbReference type="Pfam" id="PF10099">
    <property type="entry name" value="RskA_C"/>
    <property type="match status" value="1"/>
</dbReference>
<name>A0ABR9K4U2_9ACTN</name>
<dbReference type="InterPro" id="IPR018764">
    <property type="entry name" value="RskA_C"/>
</dbReference>
<evidence type="ECO:0000256" key="1">
    <source>
        <dbReference type="SAM" id="MobiDB-lite"/>
    </source>
</evidence>
<dbReference type="RefSeq" id="WP_318784593.1">
    <property type="nucleotide sequence ID" value="NZ_JADBDZ010000001.1"/>
</dbReference>
<dbReference type="Proteomes" id="UP000627838">
    <property type="component" value="Unassembled WGS sequence"/>
</dbReference>
<evidence type="ECO:0000313" key="3">
    <source>
        <dbReference type="EMBL" id="MBE1537830.1"/>
    </source>
</evidence>
<feature type="region of interest" description="Disordered" evidence="1">
    <location>
        <begin position="24"/>
        <end position="47"/>
    </location>
</feature>